<dbReference type="Proteomes" id="UP000606921">
    <property type="component" value="Unassembled WGS sequence"/>
</dbReference>
<keyword evidence="2" id="KW-0489">Methyltransferase</keyword>
<evidence type="ECO:0000313" key="3">
    <source>
        <dbReference type="Proteomes" id="UP000606921"/>
    </source>
</evidence>
<protein>
    <submittedName>
        <fullName evidence="2">Class I SAM-dependent methyltransferase</fullName>
    </submittedName>
</protein>
<evidence type="ECO:0000259" key="1">
    <source>
        <dbReference type="Pfam" id="PF13649"/>
    </source>
</evidence>
<dbReference type="InterPro" id="IPR029063">
    <property type="entry name" value="SAM-dependent_MTases_sf"/>
</dbReference>
<dbReference type="EMBL" id="CABFWF030000012">
    <property type="protein sequence ID" value="CAD7038974.1"/>
    <property type="molecule type" value="Genomic_DNA"/>
</dbReference>
<name>A0ABN7JRB6_9HYPH</name>
<keyword evidence="2" id="KW-0808">Transferase</keyword>
<dbReference type="Gene3D" id="3.40.50.150">
    <property type="entry name" value="Vaccinia Virus protein VP39"/>
    <property type="match status" value="1"/>
</dbReference>
<dbReference type="InterPro" id="IPR041698">
    <property type="entry name" value="Methyltransf_25"/>
</dbReference>
<comment type="caution">
    <text evidence="2">The sequence shown here is derived from an EMBL/GenBank/DDBJ whole genome shotgun (WGS) entry which is preliminary data.</text>
</comment>
<organism evidence="2 3">
    <name type="scientific">Pseudorhizobium endolithicum</name>
    <dbReference type="NCBI Taxonomy" id="1191678"/>
    <lineage>
        <taxon>Bacteria</taxon>
        <taxon>Pseudomonadati</taxon>
        <taxon>Pseudomonadota</taxon>
        <taxon>Alphaproteobacteria</taxon>
        <taxon>Hyphomicrobiales</taxon>
        <taxon>Rhizobiaceae</taxon>
        <taxon>Rhizobium/Agrobacterium group</taxon>
        <taxon>Pseudorhizobium</taxon>
    </lineage>
</organism>
<feature type="domain" description="Methyltransferase" evidence="1">
    <location>
        <begin position="40"/>
        <end position="130"/>
    </location>
</feature>
<dbReference type="RefSeq" id="WP_142519568.1">
    <property type="nucleotide sequence ID" value="NZ_CABFWF030000012.1"/>
</dbReference>
<reference evidence="2 3" key="1">
    <citation type="submission" date="2020-11" db="EMBL/GenBank/DDBJ databases">
        <authorList>
            <person name="Lassalle F."/>
        </authorList>
    </citation>
    <scope>NUCLEOTIDE SEQUENCE [LARGE SCALE GENOMIC DNA]</scope>
    <source>
        <strain evidence="2 3">JC140</strain>
    </source>
</reference>
<dbReference type="SUPFAM" id="SSF53335">
    <property type="entry name" value="S-adenosyl-L-methionine-dependent methyltransferases"/>
    <property type="match status" value="1"/>
</dbReference>
<gene>
    <name evidence="2" type="ORF">REJC140_00691</name>
</gene>
<proteinExistence type="predicted"/>
<accession>A0ABN7JRB6</accession>
<keyword evidence="3" id="KW-1185">Reference proteome</keyword>
<dbReference type="GO" id="GO:0032259">
    <property type="term" value="P:methylation"/>
    <property type="evidence" value="ECO:0007669"/>
    <property type="project" value="UniProtKB-KW"/>
</dbReference>
<sequence length="262" mass="28739">MSGFDIRWLDLREPADRRARDAGLLAAALAAIHRAGTARVLDIGCGTGSTYRMLRTWLRSTVQWQLLDRDPRLLAEARRRHGGDALTFVEGDLAELERLPLEGAALVTASALFDLCSADFMARFVCRLRRAGVGLYAALNYDGEMSWSHRHPLDDEVVKSFNAHQSRDKGFGAAAGPDAWSILSDNLHAQDFRIMTAASPWILGGQDAELQRSLLDGIVEAVAEEGNLSAKDLQDWHAYRIAAITSPVSSCRVGHQDVLALC</sequence>
<evidence type="ECO:0000313" key="2">
    <source>
        <dbReference type="EMBL" id="CAD7038974.1"/>
    </source>
</evidence>
<dbReference type="CDD" id="cd02440">
    <property type="entry name" value="AdoMet_MTases"/>
    <property type="match status" value="1"/>
</dbReference>
<dbReference type="GO" id="GO:0008168">
    <property type="term" value="F:methyltransferase activity"/>
    <property type="evidence" value="ECO:0007669"/>
    <property type="project" value="UniProtKB-KW"/>
</dbReference>
<dbReference type="Pfam" id="PF13649">
    <property type="entry name" value="Methyltransf_25"/>
    <property type="match status" value="1"/>
</dbReference>